<protein>
    <submittedName>
        <fullName evidence="1">EC1118_1G1_4720p</fullName>
    </submittedName>
</protein>
<organism evidence="1 2">
    <name type="scientific">Saccharomyces cerevisiae (strain Lalvin EC1118 / Prise de mousse)</name>
    <name type="common">Baker's yeast</name>
    <dbReference type="NCBI Taxonomy" id="643680"/>
    <lineage>
        <taxon>Eukaryota</taxon>
        <taxon>Fungi</taxon>
        <taxon>Dikarya</taxon>
        <taxon>Ascomycota</taxon>
        <taxon>Saccharomycotina</taxon>
        <taxon>Saccharomycetes</taxon>
        <taxon>Saccharomycetales</taxon>
        <taxon>Saccharomycetaceae</taxon>
        <taxon>Saccharomyces</taxon>
    </lineage>
</organism>
<evidence type="ECO:0000313" key="1">
    <source>
        <dbReference type="EMBL" id="CAY79911.1"/>
    </source>
</evidence>
<dbReference type="EMBL" id="FN393070">
    <property type="protein sequence ID" value="CAY79911.1"/>
    <property type="molecule type" value="Genomic_DNA"/>
</dbReference>
<dbReference type="HOGENOM" id="CLU_2160389_0_0_1"/>
<dbReference type="Proteomes" id="UP000000286">
    <property type="component" value="Chromosome VII"/>
</dbReference>
<name>C8Z945_YEAS8</name>
<dbReference type="AlphaFoldDB" id="C8Z945"/>
<gene>
    <name evidence="1" type="ORF">EC1118_1G1_4720g</name>
</gene>
<sequence length="111" mass="13138">MKWKVLRLKTQEIKVNNLAKSSLHQPSSLVLRNKIRNNQTISNHQKVYITNLHKDKLKLNNLLRLMKSTNRHMPFRNLVLATGQELALLHNKRKRRKTLPLALFYSHLILL</sequence>
<evidence type="ECO:0000313" key="2">
    <source>
        <dbReference type="Proteomes" id="UP000000286"/>
    </source>
</evidence>
<reference evidence="1 2" key="1">
    <citation type="journal article" date="2009" name="Proc. Natl. Acad. Sci. U.S.A.">
        <title>Eukaryote-to-eukaryote gene transfer events revealed by the genome sequence of the wine yeast Saccharomyces cerevisiae EC1118.</title>
        <authorList>
            <person name="Novo M."/>
            <person name="Bigey F."/>
            <person name="Beyne E."/>
            <person name="Galeote V."/>
            <person name="Gavory F."/>
            <person name="Mallet S."/>
            <person name="Cambot B."/>
            <person name="Legras J.L."/>
            <person name="Wincker P."/>
            <person name="Casaregola S."/>
            <person name="Dequin S."/>
        </authorList>
    </citation>
    <scope>NUCLEOTIDE SEQUENCE [LARGE SCALE GENOMIC DNA]</scope>
    <source>
        <strain evidence="2">Lalvin EC1118 / Prise de mousse</strain>
    </source>
</reference>
<accession>C8Z945</accession>
<proteinExistence type="predicted"/>